<dbReference type="PROSITE" id="PS51257">
    <property type="entry name" value="PROKAR_LIPOPROTEIN"/>
    <property type="match status" value="1"/>
</dbReference>
<evidence type="ECO:0000313" key="1">
    <source>
        <dbReference type="EMBL" id="MFB9754903.1"/>
    </source>
</evidence>
<dbReference type="RefSeq" id="WP_344909925.1">
    <property type="nucleotide sequence ID" value="NZ_BAAAYO010000008.1"/>
</dbReference>
<evidence type="ECO:0000313" key="2">
    <source>
        <dbReference type="Proteomes" id="UP001589619"/>
    </source>
</evidence>
<evidence type="ECO:0008006" key="3">
    <source>
        <dbReference type="Google" id="ProtNLM"/>
    </source>
</evidence>
<sequence length="152" mass="17679">MNKRLMAVVLVLVTFLTGCGQNRTEIDLTTWDEKKVFAFLKEVHQYVKTIPLETTSRDQIVKKYETYFSPELSRKIFDSLYDKTGNVWKVPDGDAGYIFVVLGGEQDGGKVKVEFDKDHIVIRETYEMGMYSAVQYTIRYTDKPVITDWKQE</sequence>
<name>A0ABV5W347_9BACL</name>
<reference evidence="1 2" key="1">
    <citation type="submission" date="2024-09" db="EMBL/GenBank/DDBJ databases">
        <authorList>
            <person name="Sun Q."/>
            <person name="Mori K."/>
        </authorList>
    </citation>
    <scope>NUCLEOTIDE SEQUENCE [LARGE SCALE GENOMIC DNA]</scope>
    <source>
        <strain evidence="1 2">JCM 12520</strain>
    </source>
</reference>
<keyword evidence="2" id="KW-1185">Reference proteome</keyword>
<protein>
    <recommendedName>
        <fullName evidence="3">DUF3993 domain-containing protein</fullName>
    </recommendedName>
</protein>
<accession>A0ABV5W347</accession>
<dbReference type="Proteomes" id="UP001589619">
    <property type="component" value="Unassembled WGS sequence"/>
</dbReference>
<comment type="caution">
    <text evidence="1">The sequence shown here is derived from an EMBL/GenBank/DDBJ whole genome shotgun (WGS) entry which is preliminary data.</text>
</comment>
<dbReference type="EMBL" id="JBHMAG010000016">
    <property type="protein sequence ID" value="MFB9754903.1"/>
    <property type="molecule type" value="Genomic_DNA"/>
</dbReference>
<gene>
    <name evidence="1" type="ORF">ACFFNY_25295</name>
</gene>
<organism evidence="1 2">
    <name type="scientific">Paenibacillus hodogayensis</name>
    <dbReference type="NCBI Taxonomy" id="279208"/>
    <lineage>
        <taxon>Bacteria</taxon>
        <taxon>Bacillati</taxon>
        <taxon>Bacillota</taxon>
        <taxon>Bacilli</taxon>
        <taxon>Bacillales</taxon>
        <taxon>Paenibacillaceae</taxon>
        <taxon>Paenibacillus</taxon>
    </lineage>
</organism>
<proteinExistence type="predicted"/>